<sequence length="315" mass="30778">MTEPDTSGGDGGGEATVEEPQAPPSDGQAVMPSDPHKLRVGNGTVQLPDFVDEKTRNKAQAYLDMAEWQTAAFYDSLGFSREDSDRMAASGQLGAIAASAVGVGAAVAGCGVGAVVGAVAGAAIAGIPTAGIMAPAGAIVGGTAGCIGGGALVGFPLVIAGGAVAILAGQLFSGGDATQPPPTIPAALEISAAAPVSDAAPGTGAPALPLVNVSAPVAEIAAPIIEAAAPIVEAAAPIIEQANTVVEQFTEQAGAVVEQVAYQPNPVVEQVNTVVEQVVENVEVQVDSFRAAVSNMPPLDPGAFLAGLQPAPPVG</sequence>
<dbReference type="EMBL" id="JAERRJ010000020">
    <property type="protein sequence ID" value="MBL1079867.1"/>
    <property type="molecule type" value="Genomic_DNA"/>
</dbReference>
<evidence type="ECO:0000313" key="3">
    <source>
        <dbReference type="Proteomes" id="UP000602198"/>
    </source>
</evidence>
<organism evidence="2 3">
    <name type="scientific">Nocardia acididurans</name>
    <dbReference type="NCBI Taxonomy" id="2802282"/>
    <lineage>
        <taxon>Bacteria</taxon>
        <taxon>Bacillati</taxon>
        <taxon>Actinomycetota</taxon>
        <taxon>Actinomycetes</taxon>
        <taxon>Mycobacteriales</taxon>
        <taxon>Nocardiaceae</taxon>
        <taxon>Nocardia</taxon>
    </lineage>
</organism>
<dbReference type="Proteomes" id="UP000602198">
    <property type="component" value="Unassembled WGS sequence"/>
</dbReference>
<evidence type="ECO:0000313" key="2">
    <source>
        <dbReference type="EMBL" id="MBL1079867.1"/>
    </source>
</evidence>
<gene>
    <name evidence="2" type="ORF">JK358_36265</name>
</gene>
<name>A0ABS1MH28_9NOCA</name>
<protein>
    <submittedName>
        <fullName evidence="2">Uncharacterized protein</fullName>
    </submittedName>
</protein>
<proteinExistence type="predicted"/>
<keyword evidence="3" id="KW-1185">Reference proteome</keyword>
<feature type="region of interest" description="Disordered" evidence="1">
    <location>
        <begin position="1"/>
        <end position="37"/>
    </location>
</feature>
<comment type="caution">
    <text evidence="2">The sequence shown here is derived from an EMBL/GenBank/DDBJ whole genome shotgun (WGS) entry which is preliminary data.</text>
</comment>
<reference evidence="2 3" key="1">
    <citation type="submission" date="2021-01" db="EMBL/GenBank/DDBJ databases">
        <title>WGS of actinomycetes isolated from Thailand.</title>
        <authorList>
            <person name="Thawai C."/>
        </authorList>
    </citation>
    <scope>NUCLEOTIDE SEQUENCE [LARGE SCALE GENOMIC DNA]</scope>
    <source>
        <strain evidence="2 3">LPG 2</strain>
    </source>
</reference>
<accession>A0ABS1MH28</accession>
<evidence type="ECO:0000256" key="1">
    <source>
        <dbReference type="SAM" id="MobiDB-lite"/>
    </source>
</evidence>
<dbReference type="RefSeq" id="WP_201957715.1">
    <property type="nucleotide sequence ID" value="NZ_JAERRJ010000020.1"/>
</dbReference>